<evidence type="ECO:0000259" key="5">
    <source>
        <dbReference type="PROSITE" id="PS50043"/>
    </source>
</evidence>
<dbReference type="PANTHER" id="PTHR44688">
    <property type="entry name" value="DNA-BINDING TRANSCRIPTIONAL ACTIVATOR DEVR_DOSR"/>
    <property type="match status" value="1"/>
</dbReference>
<dbReference type="CDD" id="cd06170">
    <property type="entry name" value="LuxR_C_like"/>
    <property type="match status" value="1"/>
</dbReference>
<dbReference type="InterPro" id="IPR011006">
    <property type="entry name" value="CheY-like_superfamily"/>
</dbReference>
<proteinExistence type="predicted"/>
<name>A0A917YJW3_9RHOB</name>
<dbReference type="InterPro" id="IPR036388">
    <property type="entry name" value="WH-like_DNA-bd_sf"/>
</dbReference>
<dbReference type="PROSITE" id="PS50110">
    <property type="entry name" value="RESPONSE_REGULATORY"/>
    <property type="match status" value="1"/>
</dbReference>
<feature type="modified residue" description="4-aspartylphosphate" evidence="4">
    <location>
        <position position="53"/>
    </location>
</feature>
<feature type="domain" description="HTH luxR-type" evidence="5">
    <location>
        <begin position="134"/>
        <end position="199"/>
    </location>
</feature>
<dbReference type="AlphaFoldDB" id="A0A917YJW3"/>
<dbReference type="Gene3D" id="3.40.50.2300">
    <property type="match status" value="1"/>
</dbReference>
<dbReference type="PRINTS" id="PR00038">
    <property type="entry name" value="HTHLUXR"/>
</dbReference>
<dbReference type="Pfam" id="PF00196">
    <property type="entry name" value="GerE"/>
    <property type="match status" value="1"/>
</dbReference>
<organism evidence="7 8">
    <name type="scientific">Gemmobacter aquaticus</name>
    <dbReference type="NCBI Taxonomy" id="490185"/>
    <lineage>
        <taxon>Bacteria</taxon>
        <taxon>Pseudomonadati</taxon>
        <taxon>Pseudomonadota</taxon>
        <taxon>Alphaproteobacteria</taxon>
        <taxon>Rhodobacterales</taxon>
        <taxon>Paracoccaceae</taxon>
        <taxon>Gemmobacter</taxon>
    </lineage>
</organism>
<dbReference type="PANTHER" id="PTHR44688:SF16">
    <property type="entry name" value="DNA-BINDING TRANSCRIPTIONAL ACTIVATOR DEVR_DOSR"/>
    <property type="match status" value="1"/>
</dbReference>
<dbReference type="SMART" id="SM00421">
    <property type="entry name" value="HTH_LUXR"/>
    <property type="match status" value="1"/>
</dbReference>
<evidence type="ECO:0000259" key="6">
    <source>
        <dbReference type="PROSITE" id="PS50110"/>
    </source>
</evidence>
<gene>
    <name evidence="7" type="ORF">GCM10010991_21240</name>
</gene>
<dbReference type="GO" id="GO:0000160">
    <property type="term" value="P:phosphorelay signal transduction system"/>
    <property type="evidence" value="ECO:0007669"/>
    <property type="project" value="InterPro"/>
</dbReference>
<dbReference type="GO" id="GO:0003677">
    <property type="term" value="F:DNA binding"/>
    <property type="evidence" value="ECO:0007669"/>
    <property type="project" value="UniProtKB-KW"/>
</dbReference>
<keyword evidence="2 7" id="KW-0238">DNA-binding</keyword>
<reference evidence="7 8" key="1">
    <citation type="journal article" date="2014" name="Int. J. Syst. Evol. Microbiol.">
        <title>Complete genome sequence of Corynebacterium casei LMG S-19264T (=DSM 44701T), isolated from a smear-ripened cheese.</title>
        <authorList>
            <consortium name="US DOE Joint Genome Institute (JGI-PGF)"/>
            <person name="Walter F."/>
            <person name="Albersmeier A."/>
            <person name="Kalinowski J."/>
            <person name="Ruckert C."/>
        </authorList>
    </citation>
    <scope>NUCLEOTIDE SEQUENCE [LARGE SCALE GENOMIC DNA]</scope>
    <source>
        <strain evidence="7 8">CGMCC 1.7029</strain>
    </source>
</reference>
<dbReference type="RefSeq" id="WP_146286840.1">
    <property type="nucleotide sequence ID" value="NZ_BMLP01000003.1"/>
</dbReference>
<dbReference type="EMBL" id="BMLP01000003">
    <property type="protein sequence ID" value="GGO32881.1"/>
    <property type="molecule type" value="Genomic_DNA"/>
</dbReference>
<evidence type="ECO:0000313" key="7">
    <source>
        <dbReference type="EMBL" id="GGO32881.1"/>
    </source>
</evidence>
<dbReference type="Gene3D" id="1.10.10.10">
    <property type="entry name" value="Winged helix-like DNA-binding domain superfamily/Winged helix DNA-binding domain"/>
    <property type="match status" value="1"/>
</dbReference>
<keyword evidence="8" id="KW-1185">Reference proteome</keyword>
<evidence type="ECO:0000256" key="1">
    <source>
        <dbReference type="ARBA" id="ARBA00023015"/>
    </source>
</evidence>
<dbReference type="InterPro" id="IPR001789">
    <property type="entry name" value="Sig_transdc_resp-reg_receiver"/>
</dbReference>
<dbReference type="SUPFAM" id="SSF52172">
    <property type="entry name" value="CheY-like"/>
    <property type="match status" value="1"/>
</dbReference>
<dbReference type="GO" id="GO:0006355">
    <property type="term" value="P:regulation of DNA-templated transcription"/>
    <property type="evidence" value="ECO:0007669"/>
    <property type="project" value="InterPro"/>
</dbReference>
<dbReference type="PROSITE" id="PS50043">
    <property type="entry name" value="HTH_LUXR_2"/>
    <property type="match status" value="1"/>
</dbReference>
<feature type="domain" description="Response regulatory" evidence="6">
    <location>
        <begin position="4"/>
        <end position="118"/>
    </location>
</feature>
<dbReference type="SMART" id="SM00448">
    <property type="entry name" value="REC"/>
    <property type="match status" value="1"/>
</dbReference>
<sequence length="207" mass="22142">MNAVVYLVDDDPAVMRALSRLLGAEGFEVACFADATSFLAAHDPGRSGCAVIDLGLPDLDGLELQERLAEADGCRQILFLTGQGTIPASVRAMRAGAVDFLTKPVEPVALIRSIHAAIERDGTLRLRKAAVDADRARLASLTPRETEVMEQVAAGRLNKQIADRLGAAEKTIKVHRGRVMHKLGVRSVADLVRLLARARDGRDGDAG</sequence>
<dbReference type="Pfam" id="PF00072">
    <property type="entry name" value="Response_reg"/>
    <property type="match status" value="1"/>
</dbReference>
<keyword evidence="3" id="KW-0804">Transcription</keyword>
<keyword evidence="4" id="KW-0597">Phosphoprotein</keyword>
<evidence type="ECO:0000256" key="2">
    <source>
        <dbReference type="ARBA" id="ARBA00023125"/>
    </source>
</evidence>
<dbReference type="OrthoDB" id="9782655at2"/>
<accession>A0A917YJW3</accession>
<evidence type="ECO:0000256" key="3">
    <source>
        <dbReference type="ARBA" id="ARBA00023163"/>
    </source>
</evidence>
<keyword evidence="1" id="KW-0805">Transcription regulation</keyword>
<comment type="caution">
    <text evidence="7">The sequence shown here is derived from an EMBL/GenBank/DDBJ whole genome shotgun (WGS) entry which is preliminary data.</text>
</comment>
<dbReference type="InterPro" id="IPR000792">
    <property type="entry name" value="Tscrpt_reg_LuxR_C"/>
</dbReference>
<protein>
    <submittedName>
        <fullName evidence="7">DNA-binding response regulator</fullName>
    </submittedName>
</protein>
<evidence type="ECO:0000256" key="4">
    <source>
        <dbReference type="PROSITE-ProRule" id="PRU00169"/>
    </source>
</evidence>
<dbReference type="Proteomes" id="UP000598196">
    <property type="component" value="Unassembled WGS sequence"/>
</dbReference>
<evidence type="ECO:0000313" key="8">
    <source>
        <dbReference type="Proteomes" id="UP000598196"/>
    </source>
</evidence>